<dbReference type="EMBL" id="JAIWYP010000008">
    <property type="protein sequence ID" value="KAH3784840.1"/>
    <property type="molecule type" value="Genomic_DNA"/>
</dbReference>
<organism evidence="1 2">
    <name type="scientific">Dreissena polymorpha</name>
    <name type="common">Zebra mussel</name>
    <name type="synonym">Mytilus polymorpha</name>
    <dbReference type="NCBI Taxonomy" id="45954"/>
    <lineage>
        <taxon>Eukaryota</taxon>
        <taxon>Metazoa</taxon>
        <taxon>Spiralia</taxon>
        <taxon>Lophotrochozoa</taxon>
        <taxon>Mollusca</taxon>
        <taxon>Bivalvia</taxon>
        <taxon>Autobranchia</taxon>
        <taxon>Heteroconchia</taxon>
        <taxon>Euheterodonta</taxon>
        <taxon>Imparidentia</taxon>
        <taxon>Neoheterodontei</taxon>
        <taxon>Myida</taxon>
        <taxon>Dreissenoidea</taxon>
        <taxon>Dreissenidae</taxon>
        <taxon>Dreissena</taxon>
    </lineage>
</organism>
<reference evidence="1" key="2">
    <citation type="submission" date="2020-11" db="EMBL/GenBank/DDBJ databases">
        <authorList>
            <person name="McCartney M.A."/>
            <person name="Auch B."/>
            <person name="Kono T."/>
            <person name="Mallez S."/>
            <person name="Becker A."/>
            <person name="Gohl D.M."/>
            <person name="Silverstein K.A.T."/>
            <person name="Koren S."/>
            <person name="Bechman K.B."/>
            <person name="Herman A."/>
            <person name="Abrahante J.E."/>
            <person name="Garbe J."/>
        </authorList>
    </citation>
    <scope>NUCLEOTIDE SEQUENCE</scope>
    <source>
        <strain evidence="1">Duluth1</strain>
        <tissue evidence="1">Whole animal</tissue>
    </source>
</reference>
<proteinExistence type="predicted"/>
<gene>
    <name evidence="1" type="ORF">DPMN_162911</name>
</gene>
<protein>
    <submittedName>
        <fullName evidence="1">Uncharacterized protein</fullName>
    </submittedName>
</protein>
<accession>A0A9D4ER73</accession>
<evidence type="ECO:0000313" key="1">
    <source>
        <dbReference type="EMBL" id="KAH3784840.1"/>
    </source>
</evidence>
<dbReference type="Proteomes" id="UP000828390">
    <property type="component" value="Unassembled WGS sequence"/>
</dbReference>
<keyword evidence="2" id="KW-1185">Reference proteome</keyword>
<evidence type="ECO:0000313" key="2">
    <source>
        <dbReference type="Proteomes" id="UP000828390"/>
    </source>
</evidence>
<sequence length="82" mass="9573">MPRQIGWLLTTTKAVSVKKRRPWDLSAFTWRLLVTSWRPNYVLCRSSMTLLRSQSFDYDQKCDRVAYDVLTLSCVANVSWGV</sequence>
<name>A0A9D4ER73_DREPO</name>
<comment type="caution">
    <text evidence="1">The sequence shown here is derived from an EMBL/GenBank/DDBJ whole genome shotgun (WGS) entry which is preliminary data.</text>
</comment>
<dbReference type="AlphaFoldDB" id="A0A9D4ER73"/>
<reference evidence="1" key="1">
    <citation type="journal article" date="2019" name="bioRxiv">
        <title>The Genome of the Zebra Mussel, Dreissena polymorpha: A Resource for Invasive Species Research.</title>
        <authorList>
            <person name="McCartney M.A."/>
            <person name="Auch B."/>
            <person name="Kono T."/>
            <person name="Mallez S."/>
            <person name="Zhang Y."/>
            <person name="Obille A."/>
            <person name="Becker A."/>
            <person name="Abrahante J.E."/>
            <person name="Garbe J."/>
            <person name="Badalamenti J.P."/>
            <person name="Herman A."/>
            <person name="Mangelson H."/>
            <person name="Liachko I."/>
            <person name="Sullivan S."/>
            <person name="Sone E.D."/>
            <person name="Koren S."/>
            <person name="Silverstein K.A.T."/>
            <person name="Beckman K.B."/>
            <person name="Gohl D.M."/>
        </authorList>
    </citation>
    <scope>NUCLEOTIDE SEQUENCE</scope>
    <source>
        <strain evidence="1">Duluth1</strain>
        <tissue evidence="1">Whole animal</tissue>
    </source>
</reference>